<dbReference type="RefSeq" id="WP_230096331.1">
    <property type="nucleotide sequence ID" value="NZ_CAKKNS010000001.1"/>
</dbReference>
<keyword evidence="3" id="KW-1185">Reference proteome</keyword>
<evidence type="ECO:0000313" key="2">
    <source>
        <dbReference type="EMBL" id="CAH0416271.1"/>
    </source>
</evidence>
<evidence type="ECO:0000259" key="1">
    <source>
        <dbReference type="Pfam" id="PF06114"/>
    </source>
</evidence>
<dbReference type="Proteomes" id="UP000789707">
    <property type="component" value="Unassembled WGS sequence"/>
</dbReference>
<dbReference type="EMBL" id="CAKKNS010000001">
    <property type="protein sequence ID" value="CAH0416271.1"/>
    <property type="molecule type" value="Genomic_DNA"/>
</dbReference>
<dbReference type="InterPro" id="IPR010359">
    <property type="entry name" value="IrrE_HExxH"/>
</dbReference>
<evidence type="ECO:0000313" key="3">
    <source>
        <dbReference type="Proteomes" id="UP000789707"/>
    </source>
</evidence>
<name>A0ABN8BET7_9LACO</name>
<feature type="domain" description="IrrE N-terminal-like" evidence="1">
    <location>
        <begin position="35"/>
        <end position="97"/>
    </location>
</feature>
<accession>A0ABN8BET7</accession>
<sequence length="140" mass="16007">MDYIYELLNYALEHGIGVQLDSAHLAPDEPSWCVPEARFIMVNMNAANQYEISFQFSHELAHIINGDTAESRLAFQSRGYSKTEYAAHATAIKLLMSLYAKKDPELNYVKFMDSFVIPDRMEDVVKEEIKNYYIGGQGNE</sequence>
<proteinExistence type="predicted"/>
<gene>
    <name evidence="2" type="ORF">WFA24289_00570</name>
</gene>
<comment type="caution">
    <text evidence="2">The sequence shown here is derived from an EMBL/GenBank/DDBJ whole genome shotgun (WGS) entry which is preliminary data.</text>
</comment>
<dbReference type="Pfam" id="PF06114">
    <property type="entry name" value="Peptidase_M78"/>
    <property type="match status" value="1"/>
</dbReference>
<protein>
    <recommendedName>
        <fullName evidence="1">IrrE N-terminal-like domain-containing protein</fullName>
    </recommendedName>
</protein>
<reference evidence="2 3" key="1">
    <citation type="submission" date="2021-11" db="EMBL/GenBank/DDBJ databases">
        <authorList>
            <person name="Depoorter E."/>
        </authorList>
    </citation>
    <scope>NUCLEOTIDE SEQUENCE [LARGE SCALE GENOMIC DNA]</scope>
    <source>
        <strain evidence="2 3">LMG 24289</strain>
    </source>
</reference>
<organism evidence="2 3">
    <name type="scientific">Periweissella fabaria</name>
    <dbReference type="NCBI Taxonomy" id="546157"/>
    <lineage>
        <taxon>Bacteria</taxon>
        <taxon>Bacillati</taxon>
        <taxon>Bacillota</taxon>
        <taxon>Bacilli</taxon>
        <taxon>Lactobacillales</taxon>
        <taxon>Lactobacillaceae</taxon>
        <taxon>Periweissella</taxon>
    </lineage>
</organism>